<reference evidence="3 4" key="1">
    <citation type="journal article" date="2016" name="Nat. Commun.">
        <title>Thousands of microbial genomes shed light on interconnected biogeochemical processes in an aquifer system.</title>
        <authorList>
            <person name="Anantharaman K."/>
            <person name="Brown C.T."/>
            <person name="Hug L.A."/>
            <person name="Sharon I."/>
            <person name="Castelle C.J."/>
            <person name="Probst A.J."/>
            <person name="Thomas B.C."/>
            <person name="Singh A."/>
            <person name="Wilkins M.J."/>
            <person name="Karaoz U."/>
            <person name="Brodie E.L."/>
            <person name="Williams K.H."/>
            <person name="Hubbard S.S."/>
            <person name="Banfield J.F."/>
        </authorList>
    </citation>
    <scope>NUCLEOTIDE SEQUENCE [LARGE SCALE GENOMIC DNA]</scope>
</reference>
<comment type="caution">
    <text evidence="3">The sequence shown here is derived from an EMBL/GenBank/DDBJ whole genome shotgun (WGS) entry which is preliminary data.</text>
</comment>
<dbReference type="InterPro" id="IPR037185">
    <property type="entry name" value="EmrE-like"/>
</dbReference>
<accession>A0A1F7I527</accession>
<evidence type="ECO:0000313" key="3">
    <source>
        <dbReference type="EMBL" id="OGK38464.1"/>
    </source>
</evidence>
<dbReference type="EMBL" id="MGAE01000057">
    <property type="protein sequence ID" value="OGK38464.1"/>
    <property type="molecule type" value="Genomic_DNA"/>
</dbReference>
<evidence type="ECO:0000313" key="4">
    <source>
        <dbReference type="Proteomes" id="UP000179024"/>
    </source>
</evidence>
<feature type="transmembrane region" description="Helical" evidence="1">
    <location>
        <begin position="65"/>
        <end position="83"/>
    </location>
</feature>
<feature type="transmembrane region" description="Helical" evidence="1">
    <location>
        <begin position="174"/>
        <end position="192"/>
    </location>
</feature>
<name>A0A1F7I527_9BACT</name>
<proteinExistence type="predicted"/>
<sequence length="288" mass="31848">MNWQLALASSIFTYSIVSILQRVLLKDEDSDPIAYFIVIQLLTGIIIGIYAILKGFHLPDLTKTLPNIILMTFLYGAGSIALYSSLKKVEVSEFTILFSTRAIWAFFAAIFFLKETFSLNHAAGTVLILLSTILVSWRGKRVKFSSGQTLAFFAAIAYGFAFVNDAFVLRSADLPSYLCLTFILPGLAVWAVNPQSTSKMTLLLKKATFEKLGTPTLVYIASIMMAISYIMLFLSYQIGRNATQIAPLQQSVTVVTVLLGIILLKERADLWKKIAGAILSFIGILFLI</sequence>
<dbReference type="Proteomes" id="UP000179024">
    <property type="component" value="Unassembled WGS sequence"/>
</dbReference>
<feature type="domain" description="EamA" evidence="2">
    <location>
        <begin position="146"/>
        <end position="287"/>
    </location>
</feature>
<feature type="transmembrane region" description="Helical" evidence="1">
    <location>
        <begin position="119"/>
        <end position="137"/>
    </location>
</feature>
<feature type="transmembrane region" description="Helical" evidence="1">
    <location>
        <begin position="149"/>
        <end position="168"/>
    </location>
</feature>
<keyword evidence="1" id="KW-0472">Membrane</keyword>
<gene>
    <name evidence="3" type="ORF">A3F34_00185</name>
</gene>
<feature type="domain" description="EamA" evidence="2">
    <location>
        <begin position="3"/>
        <end position="136"/>
    </location>
</feature>
<dbReference type="SUPFAM" id="SSF103481">
    <property type="entry name" value="Multidrug resistance efflux transporter EmrE"/>
    <property type="match status" value="2"/>
</dbReference>
<feature type="transmembrane region" description="Helical" evidence="1">
    <location>
        <begin position="32"/>
        <end position="53"/>
    </location>
</feature>
<organism evidence="3 4">
    <name type="scientific">Candidatus Roizmanbacteria bacterium RIFCSPHIGHO2_12_FULL_44_10</name>
    <dbReference type="NCBI Taxonomy" id="1802054"/>
    <lineage>
        <taxon>Bacteria</taxon>
        <taxon>Candidatus Roizmaniibacteriota</taxon>
    </lineage>
</organism>
<dbReference type="AlphaFoldDB" id="A0A1F7I527"/>
<dbReference type="Gene3D" id="1.10.3730.20">
    <property type="match status" value="1"/>
</dbReference>
<protein>
    <recommendedName>
        <fullName evidence="2">EamA domain-containing protein</fullName>
    </recommendedName>
</protein>
<feature type="transmembrane region" description="Helical" evidence="1">
    <location>
        <begin position="244"/>
        <end position="263"/>
    </location>
</feature>
<dbReference type="GO" id="GO:0016020">
    <property type="term" value="C:membrane"/>
    <property type="evidence" value="ECO:0007669"/>
    <property type="project" value="InterPro"/>
</dbReference>
<feature type="transmembrane region" description="Helical" evidence="1">
    <location>
        <begin position="212"/>
        <end position="238"/>
    </location>
</feature>
<evidence type="ECO:0000259" key="2">
    <source>
        <dbReference type="Pfam" id="PF00892"/>
    </source>
</evidence>
<keyword evidence="1" id="KW-0812">Transmembrane</keyword>
<feature type="transmembrane region" description="Helical" evidence="1">
    <location>
        <begin position="95"/>
        <end position="113"/>
    </location>
</feature>
<feature type="transmembrane region" description="Helical" evidence="1">
    <location>
        <begin position="6"/>
        <end position="25"/>
    </location>
</feature>
<dbReference type="Pfam" id="PF00892">
    <property type="entry name" value="EamA"/>
    <property type="match status" value="2"/>
</dbReference>
<evidence type="ECO:0000256" key="1">
    <source>
        <dbReference type="SAM" id="Phobius"/>
    </source>
</evidence>
<keyword evidence="1" id="KW-1133">Transmembrane helix</keyword>
<dbReference type="PANTHER" id="PTHR22911">
    <property type="entry name" value="ACYL-MALONYL CONDENSING ENZYME-RELATED"/>
    <property type="match status" value="1"/>
</dbReference>
<dbReference type="InterPro" id="IPR000620">
    <property type="entry name" value="EamA_dom"/>
</dbReference>